<dbReference type="Ensembl" id="ENSABRT00000023570.1">
    <property type="protein sequence ID" value="ENSABRP00000016542.1"/>
    <property type="gene ID" value="ENSABRG00000014514.1"/>
</dbReference>
<sequence length="92" mass="10051">LRIVSFFCQNNKLEEPTGGGAKEHSWEEGWKEGPGTCGAGATSPWVLLLFFPMPLHSVSQGTCLNVPLTLCTSREHLLVSTPKTSFCLRGLF</sequence>
<dbReference type="AlphaFoldDB" id="A0A8B9CBT8"/>
<reference evidence="1" key="2">
    <citation type="submission" date="2025-09" db="UniProtKB">
        <authorList>
            <consortium name="Ensembl"/>
        </authorList>
    </citation>
    <scope>IDENTIFICATION</scope>
</reference>
<evidence type="ECO:0000313" key="1">
    <source>
        <dbReference type="Ensembl" id="ENSABRP00000016542.1"/>
    </source>
</evidence>
<accession>A0A8B9CBT8</accession>
<reference evidence="1" key="1">
    <citation type="submission" date="2025-08" db="UniProtKB">
        <authorList>
            <consortium name="Ensembl"/>
        </authorList>
    </citation>
    <scope>IDENTIFICATION</scope>
</reference>
<organism evidence="1 2">
    <name type="scientific">Anser brachyrhynchus</name>
    <name type="common">Pink-footed goose</name>
    <dbReference type="NCBI Taxonomy" id="132585"/>
    <lineage>
        <taxon>Eukaryota</taxon>
        <taxon>Metazoa</taxon>
        <taxon>Chordata</taxon>
        <taxon>Craniata</taxon>
        <taxon>Vertebrata</taxon>
        <taxon>Euteleostomi</taxon>
        <taxon>Archelosauria</taxon>
        <taxon>Archosauria</taxon>
        <taxon>Dinosauria</taxon>
        <taxon>Saurischia</taxon>
        <taxon>Theropoda</taxon>
        <taxon>Coelurosauria</taxon>
        <taxon>Aves</taxon>
        <taxon>Neognathae</taxon>
        <taxon>Galloanserae</taxon>
        <taxon>Anseriformes</taxon>
        <taxon>Anatidae</taxon>
        <taxon>Anserinae</taxon>
        <taxon>Anser</taxon>
    </lineage>
</organism>
<name>A0A8B9CBT8_9AVES</name>
<protein>
    <submittedName>
        <fullName evidence="1">Uncharacterized protein</fullName>
    </submittedName>
</protein>
<evidence type="ECO:0000313" key="2">
    <source>
        <dbReference type="Proteomes" id="UP000694426"/>
    </source>
</evidence>
<keyword evidence="2" id="KW-1185">Reference proteome</keyword>
<proteinExistence type="predicted"/>
<dbReference type="Proteomes" id="UP000694426">
    <property type="component" value="Unplaced"/>
</dbReference>